<keyword evidence="8" id="KW-1185">Reference proteome</keyword>
<evidence type="ECO:0000256" key="4">
    <source>
        <dbReference type="ARBA" id="ARBA00022989"/>
    </source>
</evidence>
<comment type="caution">
    <text evidence="7">The sequence shown here is derived from an EMBL/GenBank/DDBJ whole genome shotgun (WGS) entry which is preliminary data.</text>
</comment>
<feature type="transmembrane region" description="Helical" evidence="6">
    <location>
        <begin position="27"/>
        <end position="50"/>
    </location>
</feature>
<evidence type="ECO:0000256" key="3">
    <source>
        <dbReference type="ARBA" id="ARBA00022692"/>
    </source>
</evidence>
<gene>
    <name evidence="7" type="ORF">GBAR_LOCUS28055</name>
</gene>
<comment type="subcellular location">
    <subcellularLocation>
        <location evidence="1">Membrane</location>
    </subcellularLocation>
</comment>
<dbReference type="InterPro" id="IPR007593">
    <property type="entry name" value="CD225/Dispanin_fam"/>
</dbReference>
<evidence type="ECO:0000256" key="6">
    <source>
        <dbReference type="SAM" id="Phobius"/>
    </source>
</evidence>
<protein>
    <submittedName>
        <fullName evidence="7">Uncharacterized protein</fullName>
    </submittedName>
</protein>
<reference evidence="7" key="1">
    <citation type="submission" date="2023-03" db="EMBL/GenBank/DDBJ databases">
        <authorList>
            <person name="Steffen K."/>
            <person name="Cardenas P."/>
        </authorList>
    </citation>
    <scope>NUCLEOTIDE SEQUENCE</scope>
</reference>
<accession>A0AA35TN08</accession>
<evidence type="ECO:0000313" key="7">
    <source>
        <dbReference type="EMBL" id="CAI8051223.1"/>
    </source>
</evidence>
<proteinExistence type="inferred from homology"/>
<keyword evidence="5 6" id="KW-0472">Membrane</keyword>
<feature type="transmembrane region" description="Helical" evidence="6">
    <location>
        <begin position="71"/>
        <end position="101"/>
    </location>
</feature>
<dbReference type="GO" id="GO:0016020">
    <property type="term" value="C:membrane"/>
    <property type="evidence" value="ECO:0007669"/>
    <property type="project" value="UniProtKB-SubCell"/>
</dbReference>
<organism evidence="7 8">
    <name type="scientific">Geodia barretti</name>
    <name type="common">Barrett's horny sponge</name>
    <dbReference type="NCBI Taxonomy" id="519541"/>
    <lineage>
        <taxon>Eukaryota</taxon>
        <taxon>Metazoa</taxon>
        <taxon>Porifera</taxon>
        <taxon>Demospongiae</taxon>
        <taxon>Heteroscleromorpha</taxon>
        <taxon>Tetractinellida</taxon>
        <taxon>Astrophorina</taxon>
        <taxon>Geodiidae</taxon>
        <taxon>Geodia</taxon>
    </lineage>
</organism>
<dbReference type="EMBL" id="CASHTH010003912">
    <property type="protein sequence ID" value="CAI8051223.1"/>
    <property type="molecule type" value="Genomic_DNA"/>
</dbReference>
<evidence type="ECO:0000256" key="1">
    <source>
        <dbReference type="ARBA" id="ARBA00004370"/>
    </source>
</evidence>
<name>A0AA35TN08_GEOBA</name>
<keyword evidence="3 6" id="KW-0812">Transmembrane</keyword>
<evidence type="ECO:0000256" key="5">
    <source>
        <dbReference type="ARBA" id="ARBA00023136"/>
    </source>
</evidence>
<dbReference type="Pfam" id="PF04505">
    <property type="entry name" value="CD225"/>
    <property type="match status" value="1"/>
</dbReference>
<evidence type="ECO:0000256" key="2">
    <source>
        <dbReference type="ARBA" id="ARBA00006843"/>
    </source>
</evidence>
<keyword evidence="4 6" id="KW-1133">Transmembrane helix</keyword>
<sequence length="110" mass="12135">MMSTSPTEKHFGINEPLFHKVAVPDSYLLRSLVAALLCFPIGIIALYHSLKVNHLHQRGKEEEAKRAALHAVTYASWAFLGAVITVAVSVCLLAAGITFLICFGIDWEKR</sequence>
<dbReference type="AlphaFoldDB" id="A0AA35TN08"/>
<comment type="similarity">
    <text evidence="2">Belongs to the CD225/Dispanin family.</text>
</comment>
<dbReference type="Proteomes" id="UP001174909">
    <property type="component" value="Unassembled WGS sequence"/>
</dbReference>
<evidence type="ECO:0000313" key="8">
    <source>
        <dbReference type="Proteomes" id="UP001174909"/>
    </source>
</evidence>